<comment type="caution">
    <text evidence="2">The sequence shown here is derived from an EMBL/GenBank/DDBJ whole genome shotgun (WGS) entry which is preliminary data.</text>
</comment>
<sequence length="77" mass="8735">MRHYLASMGIRTVCFVLAYFLHGWARWVCIGLAIVLPYIAVVLANATNERRIEVLGSVTPPRRRPKQVEHHEDPPAA</sequence>
<proteinExistence type="predicted"/>
<name>A0A563E5Z2_9MICO</name>
<keyword evidence="1" id="KW-0812">Transmembrane</keyword>
<dbReference type="InterPro" id="IPR021449">
    <property type="entry name" value="DUF3099"/>
</dbReference>
<dbReference type="Pfam" id="PF11298">
    <property type="entry name" value="DUF3099"/>
    <property type="match status" value="1"/>
</dbReference>
<keyword evidence="1" id="KW-0472">Membrane</keyword>
<feature type="transmembrane region" description="Helical" evidence="1">
    <location>
        <begin position="24"/>
        <end position="44"/>
    </location>
</feature>
<keyword evidence="1" id="KW-1133">Transmembrane helix</keyword>
<evidence type="ECO:0000313" key="2">
    <source>
        <dbReference type="EMBL" id="TWP37264.1"/>
    </source>
</evidence>
<organism evidence="2 3">
    <name type="scientific">Leekyejoonella antrihumi</name>
    <dbReference type="NCBI Taxonomy" id="1660198"/>
    <lineage>
        <taxon>Bacteria</taxon>
        <taxon>Bacillati</taxon>
        <taxon>Actinomycetota</taxon>
        <taxon>Actinomycetes</taxon>
        <taxon>Micrococcales</taxon>
        <taxon>Dermacoccaceae</taxon>
        <taxon>Leekyejoonella</taxon>
    </lineage>
</organism>
<protein>
    <submittedName>
        <fullName evidence="2">DUF3099 domain-containing protein</fullName>
    </submittedName>
</protein>
<dbReference type="EMBL" id="VCQV01000007">
    <property type="protein sequence ID" value="TWP37264.1"/>
    <property type="molecule type" value="Genomic_DNA"/>
</dbReference>
<reference evidence="2 3" key="1">
    <citation type="submission" date="2019-05" db="EMBL/GenBank/DDBJ databases">
        <authorList>
            <person name="Lee S.D."/>
        </authorList>
    </citation>
    <scope>NUCLEOTIDE SEQUENCE [LARGE SCALE GENOMIC DNA]</scope>
    <source>
        <strain evidence="2 3">C5-26</strain>
    </source>
</reference>
<dbReference type="OrthoDB" id="4229919at2"/>
<dbReference type="Proteomes" id="UP000320244">
    <property type="component" value="Unassembled WGS sequence"/>
</dbReference>
<evidence type="ECO:0000256" key="1">
    <source>
        <dbReference type="SAM" id="Phobius"/>
    </source>
</evidence>
<evidence type="ECO:0000313" key="3">
    <source>
        <dbReference type="Proteomes" id="UP000320244"/>
    </source>
</evidence>
<gene>
    <name evidence="2" type="ORF">FGL98_07230</name>
</gene>
<keyword evidence="3" id="KW-1185">Reference proteome</keyword>
<dbReference type="AlphaFoldDB" id="A0A563E5Z2"/>
<reference evidence="2 3" key="2">
    <citation type="submission" date="2019-08" db="EMBL/GenBank/DDBJ databases">
        <title>Jejuicoccus antrihumi gen. nov., sp. nov., a new member of the family Dermacoccaceae isolated from a cave.</title>
        <authorList>
            <person name="Schumann P."/>
            <person name="Kim I.S."/>
        </authorList>
    </citation>
    <scope>NUCLEOTIDE SEQUENCE [LARGE SCALE GENOMIC DNA]</scope>
    <source>
        <strain evidence="2 3">C5-26</strain>
    </source>
</reference>
<accession>A0A563E5Z2</accession>